<keyword evidence="4" id="KW-1185">Reference proteome</keyword>
<protein>
    <recommendedName>
        <fullName evidence="2">Ig-like domain-containing protein</fullName>
    </recommendedName>
</protein>
<feature type="non-terminal residue" evidence="3">
    <location>
        <position position="391"/>
    </location>
</feature>
<dbReference type="Pfam" id="PF00047">
    <property type="entry name" value="ig"/>
    <property type="match status" value="1"/>
</dbReference>
<proteinExistence type="predicted"/>
<dbReference type="Gene3D" id="2.60.40.10">
    <property type="entry name" value="Immunoglobulins"/>
    <property type="match status" value="1"/>
</dbReference>
<feature type="region of interest" description="Disordered" evidence="1">
    <location>
        <begin position="118"/>
        <end position="137"/>
    </location>
</feature>
<dbReference type="PROSITE" id="PS50835">
    <property type="entry name" value="IG_LIKE"/>
    <property type="match status" value="1"/>
</dbReference>
<dbReference type="CDD" id="cd00096">
    <property type="entry name" value="Ig"/>
    <property type="match status" value="1"/>
</dbReference>
<feature type="domain" description="Ig-like" evidence="2">
    <location>
        <begin position="284"/>
        <end position="377"/>
    </location>
</feature>
<dbReference type="EMBL" id="CAJPVJ010009248">
    <property type="protein sequence ID" value="CAG2172465.1"/>
    <property type="molecule type" value="Genomic_DNA"/>
</dbReference>
<dbReference type="InterPro" id="IPR007110">
    <property type="entry name" value="Ig-like_dom"/>
</dbReference>
<evidence type="ECO:0000256" key="1">
    <source>
        <dbReference type="SAM" id="MobiDB-lite"/>
    </source>
</evidence>
<evidence type="ECO:0000259" key="2">
    <source>
        <dbReference type="PROSITE" id="PS50835"/>
    </source>
</evidence>
<dbReference type="InterPro" id="IPR039283">
    <property type="entry name" value="MOSPD1/3"/>
</dbReference>
<dbReference type="Proteomes" id="UP000728032">
    <property type="component" value="Unassembled WGS sequence"/>
</dbReference>
<name>A0A7R9QS87_9ACAR</name>
<dbReference type="EMBL" id="OC924073">
    <property type="protein sequence ID" value="CAD7655278.1"/>
    <property type="molecule type" value="Genomic_DNA"/>
</dbReference>
<feature type="compositionally biased region" description="Acidic residues" evidence="1">
    <location>
        <begin position="121"/>
        <end position="130"/>
    </location>
</feature>
<dbReference type="InterPro" id="IPR036179">
    <property type="entry name" value="Ig-like_dom_sf"/>
</dbReference>
<dbReference type="PANTHER" id="PTHR34441:SF1">
    <property type="entry name" value="MOTILE SPERM DOMAIN-CONTAINING 1"/>
    <property type="match status" value="1"/>
</dbReference>
<dbReference type="InterPro" id="IPR013783">
    <property type="entry name" value="Ig-like_fold"/>
</dbReference>
<evidence type="ECO:0000313" key="3">
    <source>
        <dbReference type="EMBL" id="CAD7655278.1"/>
    </source>
</evidence>
<dbReference type="InterPro" id="IPR013151">
    <property type="entry name" value="Immunoglobulin_dom"/>
</dbReference>
<sequence>MIPVFVFPNHLAFNCRTKTKSISVYNPYDFHIKFTSILTIRSTLHEIISSFVAVLATNPSAFALSSSEGVIRSRHCLDVAVRLTQDSVRSEKFLISIRETSGALRSGQRVLSVANRATDDPTQDDEDDGAHDDHFAPLPSSPSALQSACRQFNGAQQHHNPWFLYAVAVVCVALLLLPQQTHDSGGDATPLLSVAVAHKLVMAPLFLCVREGRAVRPPLCCCALSLSGRDSSQSTAMSTTTTALALFAAVACASGECLRACLGAPSQPLSPQFSGRTLAKGRRPMSRSSSLKAAIVSSEKAKTSANLPCEVHDLGEFVILWKFNRSQVLFAGNLRIHRDDRISRDDQKGSLVIRNFRPENAGEYSCQISTNPPKDIVYNVAVIGPPQIRAS</sequence>
<dbReference type="GO" id="GO:0005737">
    <property type="term" value="C:cytoplasm"/>
    <property type="evidence" value="ECO:0007669"/>
    <property type="project" value="TreeGrafter"/>
</dbReference>
<dbReference type="OrthoDB" id="10022288at2759"/>
<dbReference type="PANTHER" id="PTHR34441">
    <property type="entry name" value="MOTILE SPERM DOMAIN-CONTAINING PROTEIN 1"/>
    <property type="match status" value="1"/>
</dbReference>
<gene>
    <name evidence="3" type="ORF">ONB1V03_LOCUS11921</name>
</gene>
<organism evidence="3">
    <name type="scientific">Oppiella nova</name>
    <dbReference type="NCBI Taxonomy" id="334625"/>
    <lineage>
        <taxon>Eukaryota</taxon>
        <taxon>Metazoa</taxon>
        <taxon>Ecdysozoa</taxon>
        <taxon>Arthropoda</taxon>
        <taxon>Chelicerata</taxon>
        <taxon>Arachnida</taxon>
        <taxon>Acari</taxon>
        <taxon>Acariformes</taxon>
        <taxon>Sarcoptiformes</taxon>
        <taxon>Oribatida</taxon>
        <taxon>Brachypylina</taxon>
        <taxon>Oppioidea</taxon>
        <taxon>Oppiidae</taxon>
        <taxon>Oppiella</taxon>
    </lineage>
</organism>
<dbReference type="AlphaFoldDB" id="A0A7R9QS87"/>
<evidence type="ECO:0000313" key="4">
    <source>
        <dbReference type="Proteomes" id="UP000728032"/>
    </source>
</evidence>
<reference evidence="3" key="1">
    <citation type="submission" date="2020-11" db="EMBL/GenBank/DDBJ databases">
        <authorList>
            <person name="Tran Van P."/>
        </authorList>
    </citation>
    <scope>NUCLEOTIDE SEQUENCE</scope>
</reference>
<dbReference type="SUPFAM" id="SSF48726">
    <property type="entry name" value="Immunoglobulin"/>
    <property type="match status" value="1"/>
</dbReference>
<accession>A0A7R9QS87</accession>